<protein>
    <submittedName>
        <fullName evidence="2">Uncharacterized protein</fullName>
    </submittedName>
</protein>
<evidence type="ECO:0000256" key="1">
    <source>
        <dbReference type="SAM" id="MobiDB-lite"/>
    </source>
</evidence>
<accession>A0A081KDE5</accession>
<dbReference type="STRING" id="305900.GV64_16835"/>
<dbReference type="EMBL" id="JOJP01000001">
    <property type="protein sequence ID" value="KEI72171.1"/>
    <property type="molecule type" value="Genomic_DNA"/>
</dbReference>
<dbReference type="AlphaFoldDB" id="A0A081KDE5"/>
<organism evidence="2 3">
    <name type="scientific">Endozoicomonas elysicola</name>
    <dbReference type="NCBI Taxonomy" id="305900"/>
    <lineage>
        <taxon>Bacteria</taxon>
        <taxon>Pseudomonadati</taxon>
        <taxon>Pseudomonadota</taxon>
        <taxon>Gammaproteobacteria</taxon>
        <taxon>Oceanospirillales</taxon>
        <taxon>Endozoicomonadaceae</taxon>
        <taxon>Endozoicomonas</taxon>
    </lineage>
</organism>
<name>A0A081KDE5_9GAMM</name>
<feature type="region of interest" description="Disordered" evidence="1">
    <location>
        <begin position="46"/>
        <end position="67"/>
    </location>
</feature>
<dbReference type="Proteomes" id="UP000027997">
    <property type="component" value="Unassembled WGS sequence"/>
</dbReference>
<sequence length="308" mass="34833">MDAVQPVNLDDGCSSQENIEPPLIQAKNSHGQTVSVANSILPVLSKNPHKGAHSHSVPTQTLSERDPRVLSDHKPLDLICWLYPLPKGNDGNSEKIKIATKLAEEFSELALDALGTLPEDEQSKVLKSMTLELSSELNNEQVITDQKRQASYTDTNLHPYEMAVVNFETELKQLKASINRLNEWFIGYESLNSTLRKKRLQQSILMVFSTVMITPGRNIFTDYTELLGARAYEDFKIVHISQSKKKRLELRLHDIRSGFSRYATQNINNISWDMLSSCLFLHYHRVGDSQTAINFLQKTSTQACDYAP</sequence>
<reference evidence="2 3" key="1">
    <citation type="submission" date="2014-06" db="EMBL/GenBank/DDBJ databases">
        <title>Whole Genome Sequences of Three Symbiotic Endozoicomonas Bacteria.</title>
        <authorList>
            <person name="Neave M.J."/>
            <person name="Apprill A."/>
            <person name="Voolstra C.R."/>
        </authorList>
    </citation>
    <scope>NUCLEOTIDE SEQUENCE [LARGE SCALE GENOMIC DNA]</scope>
    <source>
        <strain evidence="2 3">DSM 22380</strain>
    </source>
</reference>
<evidence type="ECO:0000313" key="3">
    <source>
        <dbReference type="Proteomes" id="UP000027997"/>
    </source>
</evidence>
<keyword evidence="3" id="KW-1185">Reference proteome</keyword>
<evidence type="ECO:0000313" key="2">
    <source>
        <dbReference type="EMBL" id="KEI72171.1"/>
    </source>
</evidence>
<proteinExistence type="predicted"/>
<comment type="caution">
    <text evidence="2">The sequence shown here is derived from an EMBL/GenBank/DDBJ whole genome shotgun (WGS) entry which is preliminary data.</text>
</comment>
<gene>
    <name evidence="2" type="ORF">GV64_16835</name>
</gene>
<dbReference type="RefSeq" id="WP_020583938.1">
    <property type="nucleotide sequence ID" value="NZ_JOJP01000001.1"/>
</dbReference>